<keyword evidence="3 6" id="KW-0812">Transmembrane</keyword>
<feature type="transmembrane region" description="Helical" evidence="6">
    <location>
        <begin position="141"/>
        <end position="159"/>
    </location>
</feature>
<feature type="transmembrane region" description="Helical" evidence="6">
    <location>
        <begin position="272"/>
        <end position="295"/>
    </location>
</feature>
<evidence type="ECO:0000256" key="5">
    <source>
        <dbReference type="ARBA" id="ARBA00023136"/>
    </source>
</evidence>
<gene>
    <name evidence="7" type="ORF">SDC9_55222</name>
</gene>
<organism evidence="7">
    <name type="scientific">bioreactor metagenome</name>
    <dbReference type="NCBI Taxonomy" id="1076179"/>
    <lineage>
        <taxon>unclassified sequences</taxon>
        <taxon>metagenomes</taxon>
        <taxon>ecological metagenomes</taxon>
    </lineage>
</organism>
<evidence type="ECO:0000256" key="6">
    <source>
        <dbReference type="SAM" id="Phobius"/>
    </source>
</evidence>
<accession>A0A644WYC0</accession>
<dbReference type="InterPro" id="IPR004761">
    <property type="entry name" value="Spore_GerAB"/>
</dbReference>
<dbReference type="NCBIfam" id="TIGR00912">
    <property type="entry name" value="2A0309"/>
    <property type="match status" value="1"/>
</dbReference>
<evidence type="ECO:0000256" key="2">
    <source>
        <dbReference type="ARBA" id="ARBA00022448"/>
    </source>
</evidence>
<proteinExistence type="predicted"/>
<dbReference type="Pfam" id="PF03845">
    <property type="entry name" value="Spore_permease"/>
    <property type="match status" value="1"/>
</dbReference>
<evidence type="ECO:0000256" key="4">
    <source>
        <dbReference type="ARBA" id="ARBA00022989"/>
    </source>
</evidence>
<reference evidence="7" key="1">
    <citation type="submission" date="2019-08" db="EMBL/GenBank/DDBJ databases">
        <authorList>
            <person name="Kucharzyk K."/>
            <person name="Murdoch R.W."/>
            <person name="Higgins S."/>
            <person name="Loffler F."/>
        </authorList>
    </citation>
    <scope>NUCLEOTIDE SEQUENCE</scope>
</reference>
<dbReference type="GO" id="GO:0016020">
    <property type="term" value="C:membrane"/>
    <property type="evidence" value="ECO:0007669"/>
    <property type="project" value="UniProtKB-SubCell"/>
</dbReference>
<evidence type="ECO:0008006" key="8">
    <source>
        <dbReference type="Google" id="ProtNLM"/>
    </source>
</evidence>
<feature type="transmembrane region" description="Helical" evidence="6">
    <location>
        <begin position="179"/>
        <end position="201"/>
    </location>
</feature>
<dbReference type="AlphaFoldDB" id="A0A644WYC0"/>
<sequence length="373" mass="41403">MNKEIISSKQALSIIVTFILGSSVILGTDREALQDSWITSLLAIVAFIPFAFLYAKILKLYPGMDFFDIVVKTFGNVLGKIVIVIFFWYAIHLGALVMRNFAEFIRIEELPKTPQLLFYTLMSFLCIYVVKSGVENLGKCAVVFLLFYIFILFSVTAFSVKNFEFNNLLPIMRQGTGTILLGTYSNLTFPMAETVLLLPVLSSLKSKDSPYKAYFWGGVLGGGLLLIGTVKNILTIGYPMLSEVFFPHIEAAKLIVIGGSLTDVLARIEESVVVAFTFTCFVKISSCLIAATKGLARIFNIDSYKKLAAPVSLIMTALASILYSSLGEMIGWIPVYKYYVFPFQVVLPLAIFIVAEIRKIKQRKKAAPQVAQS</sequence>
<dbReference type="PANTHER" id="PTHR34975">
    <property type="entry name" value="SPORE GERMINATION PROTEIN A2"/>
    <property type="match status" value="1"/>
</dbReference>
<feature type="transmembrane region" description="Helical" evidence="6">
    <location>
        <begin position="213"/>
        <end position="234"/>
    </location>
</feature>
<name>A0A644WYC0_9ZZZZ</name>
<keyword evidence="4 6" id="KW-1133">Transmembrane helix</keyword>
<evidence type="ECO:0000256" key="3">
    <source>
        <dbReference type="ARBA" id="ARBA00022692"/>
    </source>
</evidence>
<protein>
    <recommendedName>
        <fullName evidence="8">Spore germination protein YndE</fullName>
    </recommendedName>
</protein>
<dbReference type="PANTHER" id="PTHR34975:SF2">
    <property type="entry name" value="SPORE GERMINATION PROTEIN A2"/>
    <property type="match status" value="1"/>
</dbReference>
<evidence type="ECO:0000256" key="1">
    <source>
        <dbReference type="ARBA" id="ARBA00004141"/>
    </source>
</evidence>
<evidence type="ECO:0000313" key="7">
    <source>
        <dbReference type="EMBL" id="MPM08906.1"/>
    </source>
</evidence>
<keyword evidence="2" id="KW-0813">Transport</keyword>
<dbReference type="EMBL" id="VSSQ01001505">
    <property type="protein sequence ID" value="MPM08906.1"/>
    <property type="molecule type" value="Genomic_DNA"/>
</dbReference>
<dbReference type="GO" id="GO:0009847">
    <property type="term" value="P:spore germination"/>
    <property type="evidence" value="ECO:0007669"/>
    <property type="project" value="InterPro"/>
</dbReference>
<feature type="transmembrane region" description="Helical" evidence="6">
    <location>
        <begin position="116"/>
        <end position="134"/>
    </location>
</feature>
<feature type="transmembrane region" description="Helical" evidence="6">
    <location>
        <begin position="77"/>
        <end position="96"/>
    </location>
</feature>
<feature type="transmembrane region" description="Helical" evidence="6">
    <location>
        <begin position="307"/>
        <end position="326"/>
    </location>
</feature>
<keyword evidence="5 6" id="KW-0472">Membrane</keyword>
<comment type="subcellular location">
    <subcellularLocation>
        <location evidence="1">Membrane</location>
        <topology evidence="1">Multi-pass membrane protein</topology>
    </subcellularLocation>
</comment>
<comment type="caution">
    <text evidence="7">The sequence shown here is derived from an EMBL/GenBank/DDBJ whole genome shotgun (WGS) entry which is preliminary data.</text>
</comment>
<feature type="transmembrane region" description="Helical" evidence="6">
    <location>
        <begin position="338"/>
        <end position="355"/>
    </location>
</feature>
<feature type="transmembrane region" description="Helical" evidence="6">
    <location>
        <begin position="37"/>
        <end position="57"/>
    </location>
</feature>